<comment type="caution">
    <text evidence="4">The sequence shown here is derived from an EMBL/GenBank/DDBJ whole genome shotgun (WGS) entry which is preliminary data.</text>
</comment>
<evidence type="ECO:0000259" key="3">
    <source>
        <dbReference type="PROSITE" id="PS50977"/>
    </source>
</evidence>
<dbReference type="InterPro" id="IPR009057">
    <property type="entry name" value="Homeodomain-like_sf"/>
</dbReference>
<evidence type="ECO:0000313" key="5">
    <source>
        <dbReference type="Proteomes" id="UP000259211"/>
    </source>
</evidence>
<dbReference type="InterPro" id="IPR036271">
    <property type="entry name" value="Tet_transcr_reg_TetR-rel_C_sf"/>
</dbReference>
<gene>
    <name evidence="4" type="ORF">CHT91_00780</name>
</gene>
<dbReference type="PANTHER" id="PTHR30055">
    <property type="entry name" value="HTH-TYPE TRANSCRIPTIONAL REGULATOR RUTR"/>
    <property type="match status" value="1"/>
</dbReference>
<dbReference type="PANTHER" id="PTHR30055:SF241">
    <property type="entry name" value="TRANSCRIPTIONAL REGULATORY PROTEIN"/>
    <property type="match status" value="1"/>
</dbReference>
<evidence type="ECO:0000256" key="2">
    <source>
        <dbReference type="PROSITE-ProRule" id="PRU00335"/>
    </source>
</evidence>
<dbReference type="PROSITE" id="PS50977">
    <property type="entry name" value="HTH_TETR_2"/>
    <property type="match status" value="1"/>
</dbReference>
<accession>A0A3E2DNK7</accession>
<dbReference type="SUPFAM" id="SSF46689">
    <property type="entry name" value="Homeodomain-like"/>
    <property type="match status" value="1"/>
</dbReference>
<dbReference type="AlphaFoldDB" id="A0A3E2DNK7"/>
<keyword evidence="1 2" id="KW-0238">DNA-binding</keyword>
<dbReference type="Pfam" id="PF00440">
    <property type="entry name" value="TetR_N"/>
    <property type="match status" value="1"/>
</dbReference>
<feature type="DNA-binding region" description="H-T-H motif" evidence="2">
    <location>
        <begin position="34"/>
        <end position="53"/>
    </location>
</feature>
<dbReference type="EMBL" id="NOWI01000001">
    <property type="protein sequence ID" value="RFT46888.1"/>
    <property type="molecule type" value="Genomic_DNA"/>
</dbReference>
<sequence>MSTTTVSTRRAATQARLADAAAAVFARKGVPGSTVEEICEEAGFTRGAFYSNFDSKDELCMAVLSRYAEKNLAVLSSSLDFPNDGQDALRDRIHDIIALFSSAVGSDPTTVVAILEITLEATRNPRLREAYQHVEAAISPALREMVEQALRDHDVTTTISVNDLIEVTRAVFDSRVLATMASGRKADIDRMTNQLTTMVLAFIRPL</sequence>
<dbReference type="GO" id="GO:0003700">
    <property type="term" value="F:DNA-binding transcription factor activity"/>
    <property type="evidence" value="ECO:0007669"/>
    <property type="project" value="TreeGrafter"/>
</dbReference>
<reference evidence="4 5" key="1">
    <citation type="submission" date="2017-07" db="EMBL/GenBank/DDBJ databases">
        <authorList>
            <person name="Sun Z.S."/>
            <person name="Albrecht U."/>
            <person name="Echele G."/>
            <person name="Lee C.C."/>
        </authorList>
    </citation>
    <scope>NUCLEOTIDE SEQUENCE [LARGE SCALE GENOMIC DNA]</scope>
    <source>
        <strain evidence="4 5">P16-029</strain>
    </source>
</reference>
<proteinExistence type="predicted"/>
<dbReference type="InterPro" id="IPR050109">
    <property type="entry name" value="HTH-type_TetR-like_transc_reg"/>
</dbReference>
<dbReference type="SUPFAM" id="SSF48498">
    <property type="entry name" value="Tetracyclin repressor-like, C-terminal domain"/>
    <property type="match status" value="1"/>
</dbReference>
<dbReference type="GO" id="GO:0000976">
    <property type="term" value="F:transcription cis-regulatory region binding"/>
    <property type="evidence" value="ECO:0007669"/>
    <property type="project" value="TreeGrafter"/>
</dbReference>
<dbReference type="Gene3D" id="1.10.357.10">
    <property type="entry name" value="Tetracycline Repressor, domain 2"/>
    <property type="match status" value="1"/>
</dbReference>
<dbReference type="RefSeq" id="WP_117188284.1">
    <property type="nucleotide sequence ID" value="NZ_NOWI01000001.1"/>
</dbReference>
<feature type="domain" description="HTH tetR-type" evidence="3">
    <location>
        <begin position="11"/>
        <end position="71"/>
    </location>
</feature>
<organism evidence="4 5">
    <name type="scientific">Cutibacterium avidum</name>
    <dbReference type="NCBI Taxonomy" id="33010"/>
    <lineage>
        <taxon>Bacteria</taxon>
        <taxon>Bacillati</taxon>
        <taxon>Actinomycetota</taxon>
        <taxon>Actinomycetes</taxon>
        <taxon>Propionibacteriales</taxon>
        <taxon>Propionibacteriaceae</taxon>
        <taxon>Cutibacterium</taxon>
    </lineage>
</organism>
<dbReference type="InterPro" id="IPR041583">
    <property type="entry name" value="TetR_C_31"/>
</dbReference>
<dbReference type="Pfam" id="PF17940">
    <property type="entry name" value="TetR_C_31"/>
    <property type="match status" value="1"/>
</dbReference>
<evidence type="ECO:0000256" key="1">
    <source>
        <dbReference type="ARBA" id="ARBA00023125"/>
    </source>
</evidence>
<dbReference type="Proteomes" id="UP000259211">
    <property type="component" value="Unassembled WGS sequence"/>
</dbReference>
<protein>
    <submittedName>
        <fullName evidence="4">TetR family transcriptional regulator</fullName>
    </submittedName>
</protein>
<dbReference type="PRINTS" id="PR00455">
    <property type="entry name" value="HTHTETR"/>
</dbReference>
<dbReference type="InterPro" id="IPR001647">
    <property type="entry name" value="HTH_TetR"/>
</dbReference>
<name>A0A3E2DNK7_9ACTN</name>
<evidence type="ECO:0000313" key="4">
    <source>
        <dbReference type="EMBL" id="RFT46888.1"/>
    </source>
</evidence>